<feature type="transmembrane region" description="Helical" evidence="7">
    <location>
        <begin position="153"/>
        <end position="177"/>
    </location>
</feature>
<proteinExistence type="inferred from homology"/>
<dbReference type="Proteomes" id="UP001239019">
    <property type="component" value="Unassembled WGS sequence"/>
</dbReference>
<keyword evidence="3" id="KW-1003">Cell membrane</keyword>
<feature type="transmembrane region" description="Helical" evidence="7">
    <location>
        <begin position="6"/>
        <end position="23"/>
    </location>
</feature>
<name>A0ABU0W736_9GAMM</name>
<feature type="transmembrane region" description="Helical" evidence="7">
    <location>
        <begin position="64"/>
        <end position="81"/>
    </location>
</feature>
<sequence>MKKQGLLLATTLGVSVSLVAWWLSQFEAIATRLPVSAALLAILLGLALAPWAARRPGFGPGLKFAAGDLLKLGVVLLGLRLSLAELWQIGASVWVLVLLVIVSGLLLMALLSRLLALPARLGILLGVGTAICGASAIAATAPGIQARSEETAYAIACVALFGLLATLAYPLLFHFLLDDPRLVGMALGAAIHDTAQVTGAALMYEQSQQAPEALSSATVTKLMRNLGILAVVPLAIWWARRGEATKGAGPAFPLFILGFIALVGLRSLGDALFGADQAHWQQFLSLAGQLSALLFAIALAAMGLGIRLSALRALGPRPAIAALSTAVLVGVVAIAWLQFFMP</sequence>
<gene>
    <name evidence="8" type="ORF">RBH19_07770</name>
</gene>
<dbReference type="Pfam" id="PF03601">
    <property type="entry name" value="Cons_hypoth698"/>
    <property type="match status" value="1"/>
</dbReference>
<dbReference type="PANTHER" id="PTHR30106">
    <property type="entry name" value="INNER MEMBRANE PROTEIN YEIH-RELATED"/>
    <property type="match status" value="1"/>
</dbReference>
<feature type="transmembrane region" description="Helical" evidence="7">
    <location>
        <begin position="93"/>
        <end position="115"/>
    </location>
</feature>
<accession>A0ABU0W736</accession>
<keyword evidence="5 7" id="KW-1133">Transmembrane helix</keyword>
<evidence type="ECO:0000256" key="4">
    <source>
        <dbReference type="ARBA" id="ARBA00022692"/>
    </source>
</evidence>
<feature type="transmembrane region" description="Helical" evidence="7">
    <location>
        <begin position="121"/>
        <end position="141"/>
    </location>
</feature>
<evidence type="ECO:0000313" key="8">
    <source>
        <dbReference type="EMBL" id="MDQ2069767.1"/>
    </source>
</evidence>
<reference evidence="8 9" key="1">
    <citation type="submission" date="2023-08" db="EMBL/GenBank/DDBJ databases">
        <title>Whole-genome sequencing of halo(alkali)philic microorganisms from hypersaline lakes.</title>
        <authorList>
            <person name="Sorokin D.Y."/>
            <person name="Abbas B."/>
            <person name="Merkel A.Y."/>
        </authorList>
    </citation>
    <scope>NUCLEOTIDE SEQUENCE [LARGE SCALE GENOMIC DNA]</scope>
    <source>
        <strain evidence="8 9">AB-CW4</strain>
    </source>
</reference>
<feature type="transmembrane region" description="Helical" evidence="7">
    <location>
        <begin position="251"/>
        <end position="269"/>
    </location>
</feature>
<evidence type="ECO:0000313" key="9">
    <source>
        <dbReference type="Proteomes" id="UP001239019"/>
    </source>
</evidence>
<comment type="subcellular location">
    <subcellularLocation>
        <location evidence="1">Cell membrane</location>
        <topology evidence="1">Multi-pass membrane protein</topology>
    </subcellularLocation>
</comment>
<organism evidence="8 9">
    <name type="scientific">Natronospira bacteriovora</name>
    <dbReference type="NCBI Taxonomy" id="3069753"/>
    <lineage>
        <taxon>Bacteria</taxon>
        <taxon>Pseudomonadati</taxon>
        <taxon>Pseudomonadota</taxon>
        <taxon>Gammaproteobacteria</taxon>
        <taxon>Natronospirales</taxon>
        <taxon>Natronospiraceae</taxon>
        <taxon>Natronospira</taxon>
    </lineage>
</organism>
<evidence type="ECO:0000256" key="5">
    <source>
        <dbReference type="ARBA" id="ARBA00022989"/>
    </source>
</evidence>
<keyword evidence="6 7" id="KW-0472">Membrane</keyword>
<comment type="caution">
    <text evidence="8">The sequence shown here is derived from an EMBL/GenBank/DDBJ whole genome shotgun (WGS) entry which is preliminary data.</text>
</comment>
<dbReference type="EMBL" id="JAVDDT010000004">
    <property type="protein sequence ID" value="MDQ2069767.1"/>
    <property type="molecule type" value="Genomic_DNA"/>
</dbReference>
<feature type="transmembrane region" description="Helical" evidence="7">
    <location>
        <begin position="320"/>
        <end position="341"/>
    </location>
</feature>
<evidence type="ECO:0000256" key="3">
    <source>
        <dbReference type="ARBA" id="ARBA00022475"/>
    </source>
</evidence>
<protein>
    <submittedName>
        <fullName evidence="8">Sulfate exporter family transporter</fullName>
    </submittedName>
</protein>
<dbReference type="PANTHER" id="PTHR30106:SF2">
    <property type="entry name" value="UPF0324 INNER MEMBRANE PROTEIN YEIH"/>
    <property type="match status" value="1"/>
</dbReference>
<evidence type="ECO:0000256" key="2">
    <source>
        <dbReference type="ARBA" id="ARBA00007977"/>
    </source>
</evidence>
<evidence type="ECO:0000256" key="6">
    <source>
        <dbReference type="ARBA" id="ARBA00023136"/>
    </source>
</evidence>
<keyword evidence="4 7" id="KW-0812">Transmembrane</keyword>
<feature type="transmembrane region" description="Helical" evidence="7">
    <location>
        <begin position="289"/>
        <end position="308"/>
    </location>
</feature>
<dbReference type="InterPro" id="IPR018383">
    <property type="entry name" value="UPF0324_pro"/>
</dbReference>
<dbReference type="RefSeq" id="WP_306728265.1">
    <property type="nucleotide sequence ID" value="NZ_JAVDDT010000004.1"/>
</dbReference>
<evidence type="ECO:0000256" key="1">
    <source>
        <dbReference type="ARBA" id="ARBA00004651"/>
    </source>
</evidence>
<comment type="similarity">
    <text evidence="2">Belongs to the UPF0324 family.</text>
</comment>
<keyword evidence="9" id="KW-1185">Reference proteome</keyword>
<feature type="transmembrane region" description="Helical" evidence="7">
    <location>
        <begin position="35"/>
        <end position="52"/>
    </location>
</feature>
<evidence type="ECO:0000256" key="7">
    <source>
        <dbReference type="SAM" id="Phobius"/>
    </source>
</evidence>